<dbReference type="Proteomes" id="UP000054630">
    <property type="component" value="Unassembled WGS sequence"/>
</dbReference>
<organism evidence="1 2">
    <name type="scientific">Trichinella nelsoni</name>
    <dbReference type="NCBI Taxonomy" id="6336"/>
    <lineage>
        <taxon>Eukaryota</taxon>
        <taxon>Metazoa</taxon>
        <taxon>Ecdysozoa</taxon>
        <taxon>Nematoda</taxon>
        <taxon>Enoplea</taxon>
        <taxon>Dorylaimia</taxon>
        <taxon>Trichinellida</taxon>
        <taxon>Trichinellidae</taxon>
        <taxon>Trichinella</taxon>
    </lineage>
</organism>
<evidence type="ECO:0000313" key="1">
    <source>
        <dbReference type="EMBL" id="KRX21405.1"/>
    </source>
</evidence>
<comment type="caution">
    <text evidence="1">The sequence shown here is derived from an EMBL/GenBank/DDBJ whole genome shotgun (WGS) entry which is preliminary data.</text>
</comment>
<gene>
    <name evidence="1" type="ORF">T07_12937</name>
</gene>
<name>A0A0V0S3R6_9BILA</name>
<dbReference type="EMBL" id="JYDL01000039">
    <property type="protein sequence ID" value="KRX21405.1"/>
    <property type="molecule type" value="Genomic_DNA"/>
</dbReference>
<evidence type="ECO:0000313" key="2">
    <source>
        <dbReference type="Proteomes" id="UP000054630"/>
    </source>
</evidence>
<accession>A0A0V0S3R6</accession>
<proteinExistence type="predicted"/>
<dbReference type="AlphaFoldDB" id="A0A0V0S3R6"/>
<keyword evidence="2" id="KW-1185">Reference proteome</keyword>
<protein>
    <submittedName>
        <fullName evidence="1">Uncharacterized protein</fullName>
    </submittedName>
</protein>
<reference evidence="1 2" key="1">
    <citation type="submission" date="2015-01" db="EMBL/GenBank/DDBJ databases">
        <title>Evolution of Trichinella species and genotypes.</title>
        <authorList>
            <person name="Korhonen P.K."/>
            <person name="Edoardo P."/>
            <person name="Giuseppe L.R."/>
            <person name="Gasser R.B."/>
        </authorList>
    </citation>
    <scope>NUCLEOTIDE SEQUENCE [LARGE SCALE GENOMIC DNA]</scope>
    <source>
        <strain evidence="1">ISS37</strain>
    </source>
</reference>
<sequence>MDTCLETVPERCEFEPPAGNAGILSSRSFPFTSVLLLLRRLRSLDLAEQLSDLGSRCSSGTLNPLCECIPLSDLLVSFPTRESLSKL</sequence>